<name>A0A8J5FMK0_ZINOF</name>
<evidence type="ECO:0000313" key="2">
    <source>
        <dbReference type="Proteomes" id="UP000734854"/>
    </source>
</evidence>
<sequence length="77" mass="8406">MLEPRNGEYKKSDKSGSDSCCRILGQSRADVNLDTGAPQFRRPSLFHVTVEVPDAPNLAASFIAPGQYLQLRTPSSL</sequence>
<evidence type="ECO:0008006" key="3">
    <source>
        <dbReference type="Google" id="ProtNLM"/>
    </source>
</evidence>
<gene>
    <name evidence="1" type="ORF">ZIOFF_060106</name>
</gene>
<dbReference type="Proteomes" id="UP000734854">
    <property type="component" value="Unassembled WGS sequence"/>
</dbReference>
<organism evidence="1 2">
    <name type="scientific">Zingiber officinale</name>
    <name type="common">Ginger</name>
    <name type="synonym">Amomum zingiber</name>
    <dbReference type="NCBI Taxonomy" id="94328"/>
    <lineage>
        <taxon>Eukaryota</taxon>
        <taxon>Viridiplantae</taxon>
        <taxon>Streptophyta</taxon>
        <taxon>Embryophyta</taxon>
        <taxon>Tracheophyta</taxon>
        <taxon>Spermatophyta</taxon>
        <taxon>Magnoliopsida</taxon>
        <taxon>Liliopsida</taxon>
        <taxon>Zingiberales</taxon>
        <taxon>Zingiberaceae</taxon>
        <taxon>Zingiber</taxon>
    </lineage>
</organism>
<evidence type="ECO:0000313" key="1">
    <source>
        <dbReference type="EMBL" id="KAG6483459.1"/>
    </source>
</evidence>
<dbReference type="EMBL" id="JACMSC010000016">
    <property type="protein sequence ID" value="KAG6483459.1"/>
    <property type="molecule type" value="Genomic_DNA"/>
</dbReference>
<keyword evidence="2" id="KW-1185">Reference proteome</keyword>
<protein>
    <recommendedName>
        <fullName evidence="3">FAD-binding FR-type domain-containing protein</fullName>
    </recommendedName>
</protein>
<reference evidence="1 2" key="1">
    <citation type="submission" date="2020-08" db="EMBL/GenBank/DDBJ databases">
        <title>Plant Genome Project.</title>
        <authorList>
            <person name="Zhang R.-G."/>
        </authorList>
    </citation>
    <scope>NUCLEOTIDE SEQUENCE [LARGE SCALE GENOMIC DNA]</scope>
    <source>
        <tissue evidence="1">Rhizome</tissue>
    </source>
</reference>
<dbReference type="AlphaFoldDB" id="A0A8J5FMK0"/>
<comment type="caution">
    <text evidence="1">The sequence shown here is derived from an EMBL/GenBank/DDBJ whole genome shotgun (WGS) entry which is preliminary data.</text>
</comment>
<proteinExistence type="predicted"/>
<accession>A0A8J5FMK0</accession>